<keyword evidence="2" id="KW-0472">Membrane</keyword>
<evidence type="ECO:0000256" key="1">
    <source>
        <dbReference type="SAM" id="MobiDB-lite"/>
    </source>
</evidence>
<feature type="signal peptide" evidence="3">
    <location>
        <begin position="1"/>
        <end position="31"/>
    </location>
</feature>
<evidence type="ECO:0000313" key="4">
    <source>
        <dbReference type="EMBL" id="GFR76909.1"/>
    </source>
</evidence>
<reference evidence="4 5" key="1">
    <citation type="journal article" date="2021" name="Elife">
        <title>Chloroplast acquisition without the gene transfer in kleptoplastic sea slugs, Plakobranchus ocellatus.</title>
        <authorList>
            <person name="Maeda T."/>
            <person name="Takahashi S."/>
            <person name="Yoshida T."/>
            <person name="Shimamura S."/>
            <person name="Takaki Y."/>
            <person name="Nagai Y."/>
            <person name="Toyoda A."/>
            <person name="Suzuki Y."/>
            <person name="Arimoto A."/>
            <person name="Ishii H."/>
            <person name="Satoh N."/>
            <person name="Nishiyama T."/>
            <person name="Hasebe M."/>
            <person name="Maruyama T."/>
            <person name="Minagawa J."/>
            <person name="Obokata J."/>
            <person name="Shigenobu S."/>
        </authorList>
    </citation>
    <scope>NUCLEOTIDE SEQUENCE [LARGE SCALE GENOMIC DNA]</scope>
</reference>
<keyword evidence="2" id="KW-0812">Transmembrane</keyword>
<dbReference type="EMBL" id="BMAT01000946">
    <property type="protein sequence ID" value="GFR76909.1"/>
    <property type="molecule type" value="Genomic_DNA"/>
</dbReference>
<gene>
    <name evidence="4" type="ORF">ElyMa_000495100</name>
</gene>
<name>A0AAV4FUU7_9GAST</name>
<evidence type="ECO:0000256" key="2">
    <source>
        <dbReference type="SAM" id="Phobius"/>
    </source>
</evidence>
<keyword evidence="3" id="KW-0732">Signal</keyword>
<evidence type="ECO:0000256" key="3">
    <source>
        <dbReference type="SAM" id="SignalP"/>
    </source>
</evidence>
<protein>
    <submittedName>
        <fullName evidence="4">Uncharacterized protein</fullName>
    </submittedName>
</protein>
<keyword evidence="2" id="KW-1133">Transmembrane helix</keyword>
<accession>A0AAV4FUU7</accession>
<comment type="caution">
    <text evidence="4">The sequence shown here is derived from an EMBL/GenBank/DDBJ whole genome shotgun (WGS) entry which is preliminary data.</text>
</comment>
<feature type="compositionally biased region" description="Polar residues" evidence="1">
    <location>
        <begin position="278"/>
        <end position="292"/>
    </location>
</feature>
<feature type="region of interest" description="Disordered" evidence="1">
    <location>
        <begin position="271"/>
        <end position="311"/>
    </location>
</feature>
<proteinExistence type="predicted"/>
<organism evidence="4 5">
    <name type="scientific">Elysia marginata</name>
    <dbReference type="NCBI Taxonomy" id="1093978"/>
    <lineage>
        <taxon>Eukaryota</taxon>
        <taxon>Metazoa</taxon>
        <taxon>Spiralia</taxon>
        <taxon>Lophotrochozoa</taxon>
        <taxon>Mollusca</taxon>
        <taxon>Gastropoda</taxon>
        <taxon>Heterobranchia</taxon>
        <taxon>Euthyneura</taxon>
        <taxon>Panpulmonata</taxon>
        <taxon>Sacoglossa</taxon>
        <taxon>Placobranchoidea</taxon>
        <taxon>Plakobranchidae</taxon>
        <taxon>Elysia</taxon>
    </lineage>
</organism>
<evidence type="ECO:0000313" key="5">
    <source>
        <dbReference type="Proteomes" id="UP000762676"/>
    </source>
</evidence>
<dbReference type="Proteomes" id="UP000762676">
    <property type="component" value="Unassembled WGS sequence"/>
</dbReference>
<feature type="chain" id="PRO_5043450235" evidence="3">
    <location>
        <begin position="32"/>
        <end position="497"/>
    </location>
</feature>
<dbReference type="AlphaFoldDB" id="A0AAV4FUU7"/>
<sequence length="497" mass="54923">MFAVMGTRPDGFALQTIFVVVWLSFLGSINTEENNNETLKLRPQLVFDGSNIMVFRNSTLKNFYKCLCNPTKTSCRYGYSYKSLPSPYFQVDKDPKIQKDPVNQHGAGSNTLVCHPGQFETERGKFSCIRSPDSFSWCDDEKFCQAYHVDMPFGSCDSKCVNIKWLSSSVGSRNFDTFPQFQSGSCDIGTSSLSPLSPQSTHSNNDLALRTSTSNSIITSDNPPAQTSSNSDSESLKLALAAGWILFALSIGLIVVYIIYRYRKSKSKSKKQNSIKSTFQSNAFSRNETTGPETGGRSDTSRPIPDAAKGSNNDYDYYSTYGREPSSYNIIDEARVKSGFAQDLPIESIVGTLAGYEEYKLPYYMSGERASDGKDRYWVLEQQGNAMDKPQVTGVFDAYNILGGRKYSPNRQIIDADLETYNQASGLPVEDPGRFTGDNAVSTRKSNLTDYDKLKNGGLGSAADVDMASPDTYNTGSTLFEERDKASPDTYNTGSTH</sequence>
<feature type="transmembrane region" description="Helical" evidence="2">
    <location>
        <begin position="238"/>
        <end position="260"/>
    </location>
</feature>
<feature type="region of interest" description="Disordered" evidence="1">
    <location>
        <begin position="459"/>
        <end position="497"/>
    </location>
</feature>
<keyword evidence="5" id="KW-1185">Reference proteome</keyword>